<dbReference type="AlphaFoldDB" id="A0A9P6W0U8"/>
<sequence>MFRSSSSALFTSARCASPSHPVVVSARTYASKPAQNSGSRLKAAQQAQRGRKTVDMTGDGRVQVIKETLYESDPSDEDRIAALQKVIPSAEAHETILRAWQLHRRHKREAHSAELARKYNAMRQAVDFLEETDKSLWEKAVGGKKYQNVDQSGATNARLEGLVPREMRVPTELPAGKMWDYEWKAPQQQQEPAPKRPQA</sequence>
<dbReference type="PANTHER" id="PTHR39150">
    <property type="entry name" value="54S RIBOSOMAL PROTEIN L28, MITOCHONDRIAL"/>
    <property type="match status" value="1"/>
</dbReference>
<feature type="region of interest" description="Disordered" evidence="1">
    <location>
        <begin position="1"/>
        <end position="20"/>
    </location>
</feature>
<organism evidence="2 3">
    <name type="scientific">Rhodotorula mucilaginosa</name>
    <name type="common">Yeast</name>
    <name type="synonym">Rhodotorula rubra</name>
    <dbReference type="NCBI Taxonomy" id="5537"/>
    <lineage>
        <taxon>Eukaryota</taxon>
        <taxon>Fungi</taxon>
        <taxon>Dikarya</taxon>
        <taxon>Basidiomycota</taxon>
        <taxon>Pucciniomycotina</taxon>
        <taxon>Microbotryomycetes</taxon>
        <taxon>Sporidiobolales</taxon>
        <taxon>Sporidiobolaceae</taxon>
        <taxon>Rhodotorula</taxon>
    </lineage>
</organism>
<feature type="region of interest" description="Disordered" evidence="1">
    <location>
        <begin position="31"/>
        <end position="55"/>
    </location>
</feature>
<dbReference type="InterPro" id="IPR042831">
    <property type="entry name" value="Ribosomal_mL40_fung"/>
</dbReference>
<reference evidence="2 3" key="1">
    <citation type="submission" date="2020-11" db="EMBL/GenBank/DDBJ databases">
        <title>Kefir isolates.</title>
        <authorList>
            <person name="Marcisauskas S."/>
            <person name="Kim Y."/>
            <person name="Blasche S."/>
        </authorList>
    </citation>
    <scope>NUCLEOTIDE SEQUENCE [LARGE SCALE GENOMIC DNA]</scope>
    <source>
        <strain evidence="2 3">KR</strain>
    </source>
</reference>
<dbReference type="Proteomes" id="UP000777482">
    <property type="component" value="Unassembled WGS sequence"/>
</dbReference>
<feature type="compositionally biased region" description="Polar residues" evidence="1">
    <location>
        <begin position="1"/>
        <end position="10"/>
    </location>
</feature>
<comment type="caution">
    <text evidence="2">The sequence shown here is derived from an EMBL/GenBank/DDBJ whole genome shotgun (WGS) entry which is preliminary data.</text>
</comment>
<evidence type="ECO:0000256" key="1">
    <source>
        <dbReference type="SAM" id="MobiDB-lite"/>
    </source>
</evidence>
<dbReference type="Gene3D" id="6.10.250.3440">
    <property type="match status" value="1"/>
</dbReference>
<proteinExistence type="predicted"/>
<dbReference type="EMBL" id="PUHQ01000034">
    <property type="protein sequence ID" value="KAG0661501.1"/>
    <property type="molecule type" value="Genomic_DNA"/>
</dbReference>
<keyword evidence="3" id="KW-1185">Reference proteome</keyword>
<dbReference type="GO" id="GO:0032543">
    <property type="term" value="P:mitochondrial translation"/>
    <property type="evidence" value="ECO:0007669"/>
    <property type="project" value="InterPro"/>
</dbReference>
<name>A0A9P6W0U8_RHOMI</name>
<dbReference type="GO" id="GO:0003735">
    <property type="term" value="F:structural constituent of ribosome"/>
    <property type="evidence" value="ECO:0007669"/>
    <property type="project" value="InterPro"/>
</dbReference>
<evidence type="ECO:0000313" key="3">
    <source>
        <dbReference type="Proteomes" id="UP000777482"/>
    </source>
</evidence>
<dbReference type="PANTHER" id="PTHR39150:SF1">
    <property type="entry name" value="LARGE RIBOSOMAL SUBUNIT PROTEIN ML40"/>
    <property type="match status" value="1"/>
</dbReference>
<accession>A0A9P6W0U8</accession>
<evidence type="ECO:0000313" key="2">
    <source>
        <dbReference type="EMBL" id="KAG0661501.1"/>
    </source>
</evidence>
<gene>
    <name evidence="2" type="ORF">C6P46_003913</name>
</gene>
<dbReference type="OrthoDB" id="2098203at2759"/>
<dbReference type="GO" id="GO:0005739">
    <property type="term" value="C:mitochondrion"/>
    <property type="evidence" value="ECO:0007669"/>
    <property type="project" value="GOC"/>
</dbReference>
<protein>
    <submittedName>
        <fullName evidence="2">Uncharacterized protein</fullName>
    </submittedName>
</protein>